<dbReference type="Gene3D" id="3.50.50.60">
    <property type="entry name" value="FAD/NAD(P)-binding domain"/>
    <property type="match status" value="1"/>
</dbReference>
<organism evidence="7 8">
    <name type="scientific">Dothidotthia symphoricarpi CBS 119687</name>
    <dbReference type="NCBI Taxonomy" id="1392245"/>
    <lineage>
        <taxon>Eukaryota</taxon>
        <taxon>Fungi</taxon>
        <taxon>Dikarya</taxon>
        <taxon>Ascomycota</taxon>
        <taxon>Pezizomycotina</taxon>
        <taxon>Dothideomycetes</taxon>
        <taxon>Pleosporomycetidae</taxon>
        <taxon>Pleosporales</taxon>
        <taxon>Dothidotthiaceae</taxon>
        <taxon>Dothidotthia</taxon>
    </lineage>
</organism>
<dbReference type="Proteomes" id="UP000799771">
    <property type="component" value="Unassembled WGS sequence"/>
</dbReference>
<comment type="similarity">
    <text evidence="1 4">Belongs to the GMC oxidoreductase family.</text>
</comment>
<feature type="active site" description="Proton acceptor" evidence="2">
    <location>
        <position position="525"/>
    </location>
</feature>
<protein>
    <submittedName>
        <fullName evidence="7">GMC oxidoreductase</fullName>
    </submittedName>
</protein>
<dbReference type="OrthoDB" id="269227at2759"/>
<dbReference type="InterPro" id="IPR000172">
    <property type="entry name" value="GMC_OxRdtase_N"/>
</dbReference>
<dbReference type="InterPro" id="IPR012132">
    <property type="entry name" value="GMC_OxRdtase"/>
</dbReference>
<dbReference type="PROSITE" id="PS00623">
    <property type="entry name" value="GMC_OXRED_1"/>
    <property type="match status" value="1"/>
</dbReference>
<dbReference type="GO" id="GO:0044550">
    <property type="term" value="P:secondary metabolite biosynthetic process"/>
    <property type="evidence" value="ECO:0007669"/>
    <property type="project" value="TreeGrafter"/>
</dbReference>
<dbReference type="InterPro" id="IPR036188">
    <property type="entry name" value="FAD/NAD-bd_sf"/>
</dbReference>
<keyword evidence="4" id="KW-0285">Flavoprotein</keyword>
<feature type="active site" description="Proton donor" evidence="2">
    <location>
        <position position="482"/>
    </location>
</feature>
<dbReference type="AlphaFoldDB" id="A0A6A5ZZQ0"/>
<accession>A0A6A5ZZQ0</accession>
<gene>
    <name evidence="7" type="ORF">P153DRAFT_350577</name>
</gene>
<dbReference type="EMBL" id="ML977519">
    <property type="protein sequence ID" value="KAF2124495.1"/>
    <property type="molecule type" value="Genomic_DNA"/>
</dbReference>
<feature type="domain" description="Glucose-methanol-choline oxidoreductase N-terminal" evidence="5">
    <location>
        <begin position="38"/>
        <end position="61"/>
    </location>
</feature>
<dbReference type="InterPro" id="IPR007867">
    <property type="entry name" value="GMC_OxRtase_C"/>
</dbReference>
<dbReference type="Gene3D" id="3.30.560.10">
    <property type="entry name" value="Glucose Oxidase, domain 3"/>
    <property type="match status" value="1"/>
</dbReference>
<dbReference type="GO" id="GO:0050660">
    <property type="term" value="F:flavin adenine dinucleotide binding"/>
    <property type="evidence" value="ECO:0007669"/>
    <property type="project" value="InterPro"/>
</dbReference>
<dbReference type="GeneID" id="54406725"/>
<feature type="binding site" evidence="3">
    <location>
        <begin position="48"/>
        <end position="51"/>
    </location>
    <ligand>
        <name>FAD</name>
        <dbReference type="ChEBI" id="CHEBI:57692"/>
    </ligand>
</feature>
<evidence type="ECO:0000256" key="3">
    <source>
        <dbReference type="PIRSR" id="PIRSR000137-2"/>
    </source>
</evidence>
<dbReference type="Pfam" id="PF00732">
    <property type="entry name" value="GMC_oxred_N"/>
    <property type="match status" value="1"/>
</dbReference>
<keyword evidence="3 4" id="KW-0274">FAD</keyword>
<feature type="domain" description="Glucose-methanol-choline oxidoreductase N-terminal" evidence="6">
    <location>
        <begin position="228"/>
        <end position="242"/>
    </location>
</feature>
<comment type="cofactor">
    <cofactor evidence="3">
        <name>FAD</name>
        <dbReference type="ChEBI" id="CHEBI:57692"/>
    </cofactor>
</comment>
<dbReference type="RefSeq" id="XP_033518888.1">
    <property type="nucleotide sequence ID" value="XM_033666293.1"/>
</dbReference>
<evidence type="ECO:0000313" key="8">
    <source>
        <dbReference type="Proteomes" id="UP000799771"/>
    </source>
</evidence>
<evidence type="ECO:0000256" key="4">
    <source>
        <dbReference type="RuleBase" id="RU003968"/>
    </source>
</evidence>
<evidence type="ECO:0000256" key="2">
    <source>
        <dbReference type="PIRSR" id="PIRSR000137-1"/>
    </source>
</evidence>
<name>A0A6A5ZZQ0_9PLEO</name>
<keyword evidence="8" id="KW-1185">Reference proteome</keyword>
<evidence type="ECO:0000313" key="7">
    <source>
        <dbReference type="EMBL" id="KAF2124495.1"/>
    </source>
</evidence>
<dbReference type="SUPFAM" id="SSF54373">
    <property type="entry name" value="FAD-linked reductases, C-terminal domain"/>
    <property type="match status" value="1"/>
</dbReference>
<evidence type="ECO:0000259" key="6">
    <source>
        <dbReference type="PROSITE" id="PS00624"/>
    </source>
</evidence>
<evidence type="ECO:0000259" key="5">
    <source>
        <dbReference type="PROSITE" id="PS00623"/>
    </source>
</evidence>
<sequence>MIPHHAQDLTIDADLMWSGLMSKPDPFLGNVTTNVVVAKTLGGGSVINGMVYDRASAADLDAWEALGNKGWGWAGMKPYFIKGTTYQPASAAVAKEYNITYDPSAYGSGPLTVSVHDSHVPDNKDYWAAWRGMGVRLPLDGNDGEVGPSWFPNTMDKRTGRRAHARYAYLNPIANRTNLKVLTKTTAQKVVFTNTNAPNMANGVEILDAASGKTSTVYAKREVILAAGSILTPKLLQLSGVGPKNILKAAGVKVRVELDAVGSNFQDHPYGVAAFNAPSNSFPSSNELNTNATYNATAWDQYVQNKTGPYTVARGNALAFISLPDMTSDVQSIVNIMNSQNDSDHLPSIYKNNKPLLKGFARQRKILAGLYQRKDAALAEFGVPSDGSFSLLGVEKPLSRGTININAKNPQGPPDIFFNAFSNPTDKAVLGASLRYYRTYMARPELNKFNVSEIAPGTQYKTDNEIFSALVSQSLLAPTLAHPSGSCPMMAREEGGCVSDKLLVYGTQHLSVIDASIIPLVPSCHLQATMYGVAEKAADIIKARN</sequence>
<reference evidence="7" key="1">
    <citation type="journal article" date="2020" name="Stud. Mycol.">
        <title>101 Dothideomycetes genomes: a test case for predicting lifestyles and emergence of pathogens.</title>
        <authorList>
            <person name="Haridas S."/>
            <person name="Albert R."/>
            <person name="Binder M."/>
            <person name="Bloem J."/>
            <person name="Labutti K."/>
            <person name="Salamov A."/>
            <person name="Andreopoulos B."/>
            <person name="Baker S."/>
            <person name="Barry K."/>
            <person name="Bills G."/>
            <person name="Bluhm B."/>
            <person name="Cannon C."/>
            <person name="Castanera R."/>
            <person name="Culley D."/>
            <person name="Daum C."/>
            <person name="Ezra D."/>
            <person name="Gonzalez J."/>
            <person name="Henrissat B."/>
            <person name="Kuo A."/>
            <person name="Liang C."/>
            <person name="Lipzen A."/>
            <person name="Lutzoni F."/>
            <person name="Magnuson J."/>
            <person name="Mondo S."/>
            <person name="Nolan M."/>
            <person name="Ohm R."/>
            <person name="Pangilinan J."/>
            <person name="Park H.-J."/>
            <person name="Ramirez L."/>
            <person name="Alfaro M."/>
            <person name="Sun H."/>
            <person name="Tritt A."/>
            <person name="Yoshinaga Y."/>
            <person name="Zwiers L.-H."/>
            <person name="Turgeon B."/>
            <person name="Goodwin S."/>
            <person name="Spatafora J."/>
            <person name="Crous P."/>
            <person name="Grigoriev I."/>
        </authorList>
    </citation>
    <scope>NUCLEOTIDE SEQUENCE</scope>
    <source>
        <strain evidence="7">CBS 119687</strain>
    </source>
</reference>
<dbReference type="GO" id="GO:0016614">
    <property type="term" value="F:oxidoreductase activity, acting on CH-OH group of donors"/>
    <property type="evidence" value="ECO:0007669"/>
    <property type="project" value="InterPro"/>
</dbReference>
<dbReference type="PANTHER" id="PTHR11552:SF115">
    <property type="entry name" value="DEHYDROGENASE XPTC-RELATED"/>
    <property type="match status" value="1"/>
</dbReference>
<dbReference type="PROSITE" id="PS00624">
    <property type="entry name" value="GMC_OXRED_2"/>
    <property type="match status" value="1"/>
</dbReference>
<dbReference type="SUPFAM" id="SSF51905">
    <property type="entry name" value="FAD/NAD(P)-binding domain"/>
    <property type="match status" value="1"/>
</dbReference>
<dbReference type="PIRSF" id="PIRSF000137">
    <property type="entry name" value="Alcohol_oxidase"/>
    <property type="match status" value="1"/>
</dbReference>
<proteinExistence type="inferred from homology"/>
<dbReference type="Pfam" id="PF05199">
    <property type="entry name" value="GMC_oxred_C"/>
    <property type="match status" value="1"/>
</dbReference>
<evidence type="ECO:0000256" key="1">
    <source>
        <dbReference type="ARBA" id="ARBA00010790"/>
    </source>
</evidence>
<dbReference type="PANTHER" id="PTHR11552">
    <property type="entry name" value="GLUCOSE-METHANOL-CHOLINE GMC OXIDOREDUCTASE"/>
    <property type="match status" value="1"/>
</dbReference>